<name>A0A0E9SBH1_ANGAN</name>
<evidence type="ECO:0000313" key="1">
    <source>
        <dbReference type="EMBL" id="JAH38724.1"/>
    </source>
</evidence>
<organism evidence="1">
    <name type="scientific">Anguilla anguilla</name>
    <name type="common">European freshwater eel</name>
    <name type="synonym">Muraena anguilla</name>
    <dbReference type="NCBI Taxonomy" id="7936"/>
    <lineage>
        <taxon>Eukaryota</taxon>
        <taxon>Metazoa</taxon>
        <taxon>Chordata</taxon>
        <taxon>Craniata</taxon>
        <taxon>Vertebrata</taxon>
        <taxon>Euteleostomi</taxon>
        <taxon>Actinopterygii</taxon>
        <taxon>Neopterygii</taxon>
        <taxon>Teleostei</taxon>
        <taxon>Anguilliformes</taxon>
        <taxon>Anguillidae</taxon>
        <taxon>Anguilla</taxon>
    </lineage>
</organism>
<dbReference type="AlphaFoldDB" id="A0A0E9SBH1"/>
<proteinExistence type="predicted"/>
<accession>A0A0E9SBH1</accession>
<sequence>MKFIVFAMTTVRVIHMRVFLSILPPPPPCVAQVGLISTMRHTWKS</sequence>
<reference evidence="1" key="2">
    <citation type="journal article" date="2015" name="Fish Shellfish Immunol.">
        <title>Early steps in the European eel (Anguilla anguilla)-Vibrio vulnificus interaction in the gills: Role of the RtxA13 toxin.</title>
        <authorList>
            <person name="Callol A."/>
            <person name="Pajuelo D."/>
            <person name="Ebbesson L."/>
            <person name="Teles M."/>
            <person name="MacKenzie S."/>
            <person name="Amaro C."/>
        </authorList>
    </citation>
    <scope>NUCLEOTIDE SEQUENCE</scope>
</reference>
<dbReference type="EMBL" id="GBXM01069853">
    <property type="protein sequence ID" value="JAH38724.1"/>
    <property type="molecule type" value="Transcribed_RNA"/>
</dbReference>
<reference evidence="1" key="1">
    <citation type="submission" date="2014-11" db="EMBL/GenBank/DDBJ databases">
        <authorList>
            <person name="Amaro Gonzalez C."/>
        </authorList>
    </citation>
    <scope>NUCLEOTIDE SEQUENCE</scope>
</reference>
<protein>
    <submittedName>
        <fullName evidence="1">Uncharacterized protein</fullName>
    </submittedName>
</protein>